<dbReference type="CDD" id="cd15439">
    <property type="entry name" value="7tmB2_EMR"/>
    <property type="match status" value="1"/>
</dbReference>
<dbReference type="Proteomes" id="UP000694521">
    <property type="component" value="Unplaced"/>
</dbReference>
<dbReference type="PRINTS" id="PR01128">
    <property type="entry name" value="EMR1HORMONER"/>
</dbReference>
<dbReference type="GO" id="GO:0007166">
    <property type="term" value="P:cell surface receptor signaling pathway"/>
    <property type="evidence" value="ECO:0007669"/>
    <property type="project" value="InterPro"/>
</dbReference>
<dbReference type="GO" id="GO:0004930">
    <property type="term" value="F:G protein-coupled receptor activity"/>
    <property type="evidence" value="ECO:0007669"/>
    <property type="project" value="InterPro"/>
</dbReference>
<keyword evidence="10 14" id="KW-0472">Membrane</keyword>
<evidence type="ECO:0000256" key="13">
    <source>
        <dbReference type="SAM" id="MobiDB-lite"/>
    </source>
</evidence>
<feature type="transmembrane region" description="Helical" evidence="14">
    <location>
        <begin position="642"/>
        <end position="662"/>
    </location>
</feature>
<feature type="domain" description="G-protein coupled receptors family 2 profile 2" evidence="16">
    <location>
        <begin position="605"/>
        <end position="850"/>
    </location>
</feature>
<evidence type="ECO:0000256" key="9">
    <source>
        <dbReference type="ARBA" id="ARBA00022989"/>
    </source>
</evidence>
<evidence type="ECO:0000259" key="15">
    <source>
        <dbReference type="PROSITE" id="PS50221"/>
    </source>
</evidence>
<evidence type="ECO:0000256" key="5">
    <source>
        <dbReference type="ARBA" id="ARBA00022692"/>
    </source>
</evidence>
<keyword evidence="18" id="KW-1185">Reference proteome</keyword>
<evidence type="ECO:0000313" key="17">
    <source>
        <dbReference type="Ensembl" id="ENSACDP00005015024.1"/>
    </source>
</evidence>
<keyword evidence="6" id="KW-0732">Signal</keyword>
<dbReference type="PROSITE" id="PS50261">
    <property type="entry name" value="G_PROTEIN_RECEP_F2_4"/>
    <property type="match status" value="1"/>
</dbReference>
<dbReference type="Pfam" id="PF01825">
    <property type="entry name" value="GPS"/>
    <property type="match status" value="1"/>
</dbReference>
<name>A0A8B9E0R4_ANSCY</name>
<feature type="compositionally biased region" description="Polar residues" evidence="13">
    <location>
        <begin position="272"/>
        <end position="285"/>
    </location>
</feature>
<reference evidence="17" key="1">
    <citation type="submission" date="2025-08" db="UniProtKB">
        <authorList>
            <consortium name="Ensembl"/>
        </authorList>
    </citation>
    <scope>IDENTIFICATION</scope>
</reference>
<keyword evidence="5 14" id="KW-0812">Transmembrane</keyword>
<keyword evidence="7" id="KW-0677">Repeat</keyword>
<feature type="transmembrane region" description="Helical" evidence="14">
    <location>
        <begin position="754"/>
        <end position="779"/>
    </location>
</feature>
<feature type="transmembrane region" description="Helical" evidence="14">
    <location>
        <begin position="607"/>
        <end position="630"/>
    </location>
</feature>
<feature type="transmembrane region" description="Helical" evidence="14">
    <location>
        <begin position="799"/>
        <end position="817"/>
    </location>
</feature>
<evidence type="ECO:0000256" key="6">
    <source>
        <dbReference type="ARBA" id="ARBA00022729"/>
    </source>
</evidence>
<evidence type="ECO:0000256" key="8">
    <source>
        <dbReference type="ARBA" id="ARBA00022837"/>
    </source>
</evidence>
<sequence>MPLPAQRPPVSYRGGWGGSDPGPLPILLGRGGAWDPPSFPLPPMSPAVQCDTQSCSASSCCLGLPRTSSRQQGGGRWVCRCPHGMVHTVQNSAIVCQEACNVTTLGTIRERCKETKVGFGWKKRGFGQKKGGMDEGREGWRKGGMDGQTDGGFWGSRVGGEAGKDRQKDRQMSVGCRSMSLSPLCVPPQSSPLCSQLLNTTEDLKKTCENTTKEGLQVTRGTAGLSQCSSCSGVCPHVPPVLVSVPYTCPSPTCLHPLHMSIPMSVLLHTSIPNGHSSPRPSSTRVHPLHASSPASSPLHTSIPVSVLLRTSIPSTRSSLCASPPPPRAPPGHAEPAAEHGDEGAVQPARSHRRRAADGEHRSHHAAGSPHRHSGAEHHHHTYATPSPAPMGAPDAPRTLAAPQKLLGHCNALRASLAFRSYPFPGVCKSTVVLRAGKRPQMPFFCCPKSEAKTELVNDTCITLGRELELNVNEEKLNINCSMLPTNTEAVAFIVYKGLEDLLNNITELPQWVLNSHVVGGTVGKVNITFPVTFNITLKHQKIPWEGEELLCVSWKLNGSKGQWTPEGCRRVGGDNSNSICACKHFSTFAVLMNRKNEMHENYALDMVTYVGLSVSLLCLFLTIVTFILCRSLWSISISLHLQLSICLFIADFLLLVAEHLTTKELACKIIAGFLHYFFLASFAWMFLEGLHLFLTVRNLRVLNYINANRFKRRYIYPVGYGLPAIVVATSAAIHPKGYGTKQHCWLNTEGGFIWSFVGPVCVIILINLTFFLITLWTLQKRLSSLNADVTAIKNTRLMTFKALAHVCILGCTWGVGLLQAPGRDVVDFVFTIINSLQGTFIFLVHCVLNRQVTEHYRRWFRVLGRSPKPQEAPTTEMRITYVTEGERSQSHSAEGCAWEK</sequence>
<dbReference type="InterPro" id="IPR000832">
    <property type="entry name" value="GPCR_2_secretin-like"/>
</dbReference>
<evidence type="ECO:0000256" key="12">
    <source>
        <dbReference type="ARBA" id="ARBA00023180"/>
    </source>
</evidence>
<accession>A0A8B9E0R4</accession>
<dbReference type="AlphaFoldDB" id="A0A8B9E0R4"/>
<evidence type="ECO:0000256" key="2">
    <source>
        <dbReference type="ARBA" id="ARBA00007343"/>
    </source>
</evidence>
<feature type="region of interest" description="Disordered" evidence="13">
    <location>
        <begin position="128"/>
        <end position="171"/>
    </location>
</feature>
<evidence type="ECO:0000256" key="4">
    <source>
        <dbReference type="ARBA" id="ARBA00022536"/>
    </source>
</evidence>
<keyword evidence="3" id="KW-1003">Cell membrane</keyword>
<feature type="domain" description="GAIN-B" evidence="15">
    <location>
        <begin position="448"/>
        <end position="599"/>
    </location>
</feature>
<comment type="subcellular location">
    <subcellularLocation>
        <location evidence="1">Cell membrane</location>
        <topology evidence="1">Multi-pass membrane protein</topology>
    </subcellularLocation>
</comment>
<feature type="region of interest" description="Disordered" evidence="13">
    <location>
        <begin position="316"/>
        <end position="398"/>
    </location>
</feature>
<proteinExistence type="inferred from homology"/>
<dbReference type="PRINTS" id="PR00249">
    <property type="entry name" value="GPCRSECRETIN"/>
</dbReference>
<protein>
    <recommendedName>
        <fullName evidence="19">Adhesion G protein-coupled receptor E3-like</fullName>
    </recommendedName>
</protein>
<dbReference type="Gene3D" id="2.60.220.50">
    <property type="match status" value="1"/>
</dbReference>
<feature type="region of interest" description="Disordered" evidence="13">
    <location>
        <begin position="272"/>
        <end position="300"/>
    </location>
</feature>
<dbReference type="PANTHER" id="PTHR12011:SF433">
    <property type="entry name" value="ADHESION G PROTEIN-COUPLED RECEPTOR E1-LIKE-RELATED"/>
    <property type="match status" value="1"/>
</dbReference>
<dbReference type="InterPro" id="IPR017981">
    <property type="entry name" value="GPCR_2-like_7TM"/>
</dbReference>
<evidence type="ECO:0008006" key="19">
    <source>
        <dbReference type="Google" id="ProtNLM"/>
    </source>
</evidence>
<keyword evidence="11" id="KW-1015">Disulfide bond</keyword>
<dbReference type="Ensembl" id="ENSACDT00005018062.1">
    <property type="protein sequence ID" value="ENSACDP00005015024.1"/>
    <property type="gene ID" value="ENSACDG00005010994.1"/>
</dbReference>
<keyword evidence="9 14" id="KW-1133">Transmembrane helix</keyword>
<feature type="transmembrane region" description="Helical" evidence="14">
    <location>
        <begin position="829"/>
        <end position="849"/>
    </location>
</feature>
<organism evidence="17 18">
    <name type="scientific">Anser cygnoides</name>
    <name type="common">Swan goose</name>
    <dbReference type="NCBI Taxonomy" id="8845"/>
    <lineage>
        <taxon>Eukaryota</taxon>
        <taxon>Metazoa</taxon>
        <taxon>Chordata</taxon>
        <taxon>Craniata</taxon>
        <taxon>Vertebrata</taxon>
        <taxon>Euteleostomi</taxon>
        <taxon>Archelosauria</taxon>
        <taxon>Archosauria</taxon>
        <taxon>Dinosauria</taxon>
        <taxon>Saurischia</taxon>
        <taxon>Theropoda</taxon>
        <taxon>Coelurosauria</taxon>
        <taxon>Aves</taxon>
        <taxon>Neognathae</taxon>
        <taxon>Galloanserae</taxon>
        <taxon>Anseriformes</taxon>
        <taxon>Anatidae</taxon>
        <taxon>Anserinae</taxon>
        <taxon>Anser</taxon>
    </lineage>
</organism>
<dbReference type="Gene3D" id="1.20.1070.10">
    <property type="entry name" value="Rhodopsin 7-helix transmembrane proteins"/>
    <property type="match status" value="1"/>
</dbReference>
<evidence type="ECO:0000256" key="7">
    <source>
        <dbReference type="ARBA" id="ARBA00022737"/>
    </source>
</evidence>
<dbReference type="GO" id="GO:0005886">
    <property type="term" value="C:plasma membrane"/>
    <property type="evidence" value="ECO:0007669"/>
    <property type="project" value="UniProtKB-SubCell"/>
</dbReference>
<evidence type="ECO:0000259" key="16">
    <source>
        <dbReference type="PROSITE" id="PS50261"/>
    </source>
</evidence>
<evidence type="ECO:0000256" key="10">
    <source>
        <dbReference type="ARBA" id="ARBA00023136"/>
    </source>
</evidence>
<dbReference type="FunFam" id="1.20.1070.10:FF:000054">
    <property type="entry name" value="Adhesion G protein-coupled receptor E3"/>
    <property type="match status" value="1"/>
</dbReference>
<feature type="transmembrane region" description="Helical" evidence="14">
    <location>
        <begin position="715"/>
        <end position="734"/>
    </location>
</feature>
<feature type="compositionally biased region" description="Gly residues" evidence="13">
    <location>
        <begin position="145"/>
        <end position="161"/>
    </location>
</feature>
<dbReference type="InterPro" id="IPR057244">
    <property type="entry name" value="GAIN_B"/>
</dbReference>
<evidence type="ECO:0000313" key="18">
    <source>
        <dbReference type="Proteomes" id="UP000694521"/>
    </source>
</evidence>
<dbReference type="GO" id="GO:0007189">
    <property type="term" value="P:adenylate cyclase-activating G protein-coupled receptor signaling pathway"/>
    <property type="evidence" value="ECO:0007669"/>
    <property type="project" value="TreeGrafter"/>
</dbReference>
<feature type="compositionally biased region" description="Basic and acidic residues" evidence="13">
    <location>
        <begin position="162"/>
        <end position="171"/>
    </location>
</feature>
<comment type="similarity">
    <text evidence="2">Belongs to the G-protein coupled receptor 2 family. Adhesion G-protein coupled receptor (ADGR) subfamily.</text>
</comment>
<feature type="compositionally biased region" description="Basic and acidic residues" evidence="13">
    <location>
        <begin position="131"/>
        <end position="144"/>
    </location>
</feature>
<reference evidence="17" key="2">
    <citation type="submission" date="2025-09" db="UniProtKB">
        <authorList>
            <consortium name="Ensembl"/>
        </authorList>
    </citation>
    <scope>IDENTIFICATION</scope>
</reference>
<dbReference type="PROSITE" id="PS50221">
    <property type="entry name" value="GAIN_B"/>
    <property type="match status" value="1"/>
</dbReference>
<evidence type="ECO:0000256" key="3">
    <source>
        <dbReference type="ARBA" id="ARBA00022475"/>
    </source>
</evidence>
<dbReference type="InterPro" id="IPR000203">
    <property type="entry name" value="GPS"/>
</dbReference>
<evidence type="ECO:0000256" key="1">
    <source>
        <dbReference type="ARBA" id="ARBA00004651"/>
    </source>
</evidence>
<dbReference type="SMART" id="SM00303">
    <property type="entry name" value="GPS"/>
    <property type="match status" value="1"/>
</dbReference>
<keyword evidence="4" id="KW-0245">EGF-like domain</keyword>
<feature type="compositionally biased region" description="Basic residues" evidence="13">
    <location>
        <begin position="362"/>
        <end position="382"/>
    </location>
</feature>
<keyword evidence="8" id="KW-0106">Calcium</keyword>
<feature type="compositionally biased region" description="Low complexity" evidence="13">
    <location>
        <begin position="289"/>
        <end position="300"/>
    </location>
</feature>
<dbReference type="PANTHER" id="PTHR12011">
    <property type="entry name" value="ADHESION G-PROTEIN COUPLED RECEPTOR"/>
    <property type="match status" value="1"/>
</dbReference>
<feature type="transmembrane region" description="Helical" evidence="14">
    <location>
        <begin position="674"/>
        <end position="695"/>
    </location>
</feature>
<evidence type="ECO:0000256" key="11">
    <source>
        <dbReference type="ARBA" id="ARBA00023157"/>
    </source>
</evidence>
<dbReference type="InterPro" id="IPR001740">
    <property type="entry name" value="GPCR_2_EMR1-like_rcpt"/>
</dbReference>
<dbReference type="SUPFAM" id="SSF81321">
    <property type="entry name" value="Family A G protein-coupled receptor-like"/>
    <property type="match status" value="1"/>
</dbReference>
<dbReference type="Pfam" id="PF00002">
    <property type="entry name" value="7tm_2"/>
    <property type="match status" value="1"/>
</dbReference>
<dbReference type="InterPro" id="IPR046338">
    <property type="entry name" value="GAIN_dom_sf"/>
</dbReference>
<evidence type="ECO:0000256" key="14">
    <source>
        <dbReference type="SAM" id="Phobius"/>
    </source>
</evidence>
<keyword evidence="12" id="KW-0325">Glycoprotein</keyword>